<evidence type="ECO:0000313" key="1">
    <source>
        <dbReference type="EMBL" id="KAI9917935.1"/>
    </source>
</evidence>
<sequence length="88" mass="10195">MKWPNDIYAHQVKRGGILCQSEYHNSFFSVPTEFQAACCNVYEPMEKVLLEKGFEPFMTSYFAPWLHTDEPVQVAHDDEPNGEKVLAR</sequence>
<accession>A0ACC0WGF6</accession>
<protein>
    <submittedName>
        <fullName evidence="1">Uncharacterized protein</fullName>
    </submittedName>
</protein>
<dbReference type="EMBL" id="CM047592">
    <property type="protein sequence ID" value="KAI9917935.1"/>
    <property type="molecule type" value="Genomic_DNA"/>
</dbReference>
<evidence type="ECO:0000313" key="2">
    <source>
        <dbReference type="Proteomes" id="UP001163321"/>
    </source>
</evidence>
<dbReference type="Proteomes" id="UP001163321">
    <property type="component" value="Chromosome 13"/>
</dbReference>
<gene>
    <name evidence="1" type="ORF">PsorP6_012468</name>
</gene>
<reference evidence="1 2" key="1">
    <citation type="journal article" date="2022" name="bioRxiv">
        <title>The genome of the oomycete Peronosclerospora sorghi, a cosmopolitan pathogen of maize and sorghum, is inflated with dispersed pseudogenes.</title>
        <authorList>
            <person name="Fletcher K."/>
            <person name="Martin F."/>
            <person name="Isakeit T."/>
            <person name="Cavanaugh K."/>
            <person name="Magill C."/>
            <person name="Michelmore R."/>
        </authorList>
    </citation>
    <scope>NUCLEOTIDE SEQUENCE [LARGE SCALE GENOMIC DNA]</scope>
    <source>
        <strain evidence="1">P6</strain>
    </source>
</reference>
<name>A0ACC0WGF6_9STRA</name>
<organism evidence="1 2">
    <name type="scientific">Peronosclerospora sorghi</name>
    <dbReference type="NCBI Taxonomy" id="230839"/>
    <lineage>
        <taxon>Eukaryota</taxon>
        <taxon>Sar</taxon>
        <taxon>Stramenopiles</taxon>
        <taxon>Oomycota</taxon>
        <taxon>Peronosporomycetes</taxon>
        <taxon>Peronosporales</taxon>
        <taxon>Peronosporaceae</taxon>
        <taxon>Peronosclerospora</taxon>
    </lineage>
</organism>
<proteinExistence type="predicted"/>
<comment type="caution">
    <text evidence="1">The sequence shown here is derived from an EMBL/GenBank/DDBJ whole genome shotgun (WGS) entry which is preliminary data.</text>
</comment>
<keyword evidence="2" id="KW-1185">Reference proteome</keyword>